<sequence>MAATDKGKYVPDDTQKGCIGEELHDCADQMLKLIDIPGMLHLERRLLESRGCLLLEDSSDANVGKVLVGKANFDGEEPLRADNTNADAIPCKVSHVDDSTIVENLCEGVYVSIPRKVAESDVLKESLTIGVHLIKDTGFTIKTVSIPITVVTPVVPAPIVEMTNDGFQIMGKKKKGKSTSINCCQIDGHLVKQNVDAHVPSQQELDLLFGPLYDEFFNAGSSPQDTQPTMNIQPHQHHPLLHLFMLRKTTIIKQKKNTYKTMNLPILSVYWYKKVLSLPRITLPVQTRRQLATDPEMCMFALTFDRLQVWELVDKPFGKTVIRLKWLWKNKKEEDQTVIRNKARLVAKGYAHEEGIDLEESFALMDVKTAFLNGPLKEEVYVVQPDGFVDPDHPEKVYRLKKALYGLKQAPRAWYGLQIHQSPWGVFIKRAKYALEILHKHGMEKYTNGYET</sequence>
<gene>
    <name evidence="2" type="ORF">Tci_436205</name>
</gene>
<dbReference type="InterPro" id="IPR043502">
    <property type="entry name" value="DNA/RNA_pol_sf"/>
</dbReference>
<proteinExistence type="predicted"/>
<dbReference type="SUPFAM" id="SSF56672">
    <property type="entry name" value="DNA/RNA polymerases"/>
    <property type="match status" value="1"/>
</dbReference>
<dbReference type="Pfam" id="PF07727">
    <property type="entry name" value="RVT_2"/>
    <property type="match status" value="2"/>
</dbReference>
<dbReference type="EMBL" id="BKCJ010196220">
    <property type="protein sequence ID" value="GEY64231.1"/>
    <property type="molecule type" value="Genomic_DNA"/>
</dbReference>
<feature type="domain" description="Reverse transcriptase Ty1/copia-type" evidence="1">
    <location>
        <begin position="308"/>
        <end position="363"/>
    </location>
</feature>
<reference evidence="2" key="1">
    <citation type="journal article" date="2019" name="Sci. Rep.">
        <title>Draft genome of Tanacetum cinerariifolium, the natural source of mosquito coil.</title>
        <authorList>
            <person name="Yamashiro T."/>
            <person name="Shiraishi A."/>
            <person name="Satake H."/>
            <person name="Nakayama K."/>
        </authorList>
    </citation>
    <scope>NUCLEOTIDE SEQUENCE</scope>
</reference>
<comment type="caution">
    <text evidence="2">The sequence shown here is derived from an EMBL/GenBank/DDBJ whole genome shotgun (WGS) entry which is preliminary data.</text>
</comment>
<feature type="domain" description="Reverse transcriptase Ty1/copia-type" evidence="1">
    <location>
        <begin position="365"/>
        <end position="415"/>
    </location>
</feature>
<protein>
    <submittedName>
        <fullName evidence="2">Gag-Pol polyprotein</fullName>
    </submittedName>
</protein>
<name>A0A699HRC5_TANCI</name>
<evidence type="ECO:0000313" key="2">
    <source>
        <dbReference type="EMBL" id="GEY64231.1"/>
    </source>
</evidence>
<dbReference type="AlphaFoldDB" id="A0A699HRC5"/>
<accession>A0A699HRC5</accession>
<organism evidence="2">
    <name type="scientific">Tanacetum cinerariifolium</name>
    <name type="common">Dalmatian daisy</name>
    <name type="synonym">Chrysanthemum cinerariifolium</name>
    <dbReference type="NCBI Taxonomy" id="118510"/>
    <lineage>
        <taxon>Eukaryota</taxon>
        <taxon>Viridiplantae</taxon>
        <taxon>Streptophyta</taxon>
        <taxon>Embryophyta</taxon>
        <taxon>Tracheophyta</taxon>
        <taxon>Spermatophyta</taxon>
        <taxon>Magnoliopsida</taxon>
        <taxon>eudicotyledons</taxon>
        <taxon>Gunneridae</taxon>
        <taxon>Pentapetalae</taxon>
        <taxon>asterids</taxon>
        <taxon>campanulids</taxon>
        <taxon>Asterales</taxon>
        <taxon>Asteraceae</taxon>
        <taxon>Asteroideae</taxon>
        <taxon>Anthemideae</taxon>
        <taxon>Anthemidinae</taxon>
        <taxon>Tanacetum</taxon>
    </lineage>
</organism>
<dbReference type="InterPro" id="IPR013103">
    <property type="entry name" value="RVT_2"/>
</dbReference>
<evidence type="ECO:0000259" key="1">
    <source>
        <dbReference type="Pfam" id="PF07727"/>
    </source>
</evidence>